<evidence type="ECO:0008006" key="4">
    <source>
        <dbReference type="Google" id="ProtNLM"/>
    </source>
</evidence>
<comment type="caution">
    <text evidence="2">The sequence shown here is derived from an EMBL/GenBank/DDBJ whole genome shotgun (WGS) entry which is preliminary data.</text>
</comment>
<dbReference type="EMBL" id="SNYR01000005">
    <property type="protein sequence ID" value="TDQ60222.1"/>
    <property type="molecule type" value="Genomic_DNA"/>
</dbReference>
<feature type="signal peptide" evidence="1">
    <location>
        <begin position="1"/>
        <end position="25"/>
    </location>
</feature>
<proteinExistence type="predicted"/>
<dbReference type="AlphaFoldDB" id="A0A4V3DA45"/>
<name>A0A4V3DA45_9HYPH</name>
<dbReference type="Proteomes" id="UP000295391">
    <property type="component" value="Unassembled WGS sequence"/>
</dbReference>
<gene>
    <name evidence="2" type="ORF">ATL17_3409</name>
</gene>
<feature type="chain" id="PRO_5020184048" description="Group 4 capsule polysaccharide lipoprotein GfcB/YjbF" evidence="1">
    <location>
        <begin position="26"/>
        <end position="219"/>
    </location>
</feature>
<organism evidence="2 3">
    <name type="scientific">Maritalea mobilis</name>
    <dbReference type="NCBI Taxonomy" id="483324"/>
    <lineage>
        <taxon>Bacteria</taxon>
        <taxon>Pseudomonadati</taxon>
        <taxon>Pseudomonadota</taxon>
        <taxon>Alphaproteobacteria</taxon>
        <taxon>Hyphomicrobiales</taxon>
        <taxon>Devosiaceae</taxon>
        <taxon>Maritalea</taxon>
    </lineage>
</organism>
<protein>
    <recommendedName>
        <fullName evidence="4">Group 4 capsule polysaccharide lipoprotein GfcB/YjbF</fullName>
    </recommendedName>
</protein>
<keyword evidence="1" id="KW-0732">Signal</keyword>
<accession>A0A4V3DA45</accession>
<evidence type="ECO:0000256" key="1">
    <source>
        <dbReference type="SAM" id="SignalP"/>
    </source>
</evidence>
<dbReference type="RefSeq" id="WP_133574011.1">
    <property type="nucleotide sequence ID" value="NZ_SNYR01000005.1"/>
</dbReference>
<evidence type="ECO:0000313" key="2">
    <source>
        <dbReference type="EMBL" id="TDQ60222.1"/>
    </source>
</evidence>
<keyword evidence="3" id="KW-1185">Reference proteome</keyword>
<dbReference type="OrthoDB" id="7676770at2"/>
<reference evidence="2 3" key="1">
    <citation type="submission" date="2019-03" db="EMBL/GenBank/DDBJ databases">
        <title>Genomic Encyclopedia of Type Strains, Phase III (KMG-III): the genomes of soil and plant-associated and newly described type strains.</title>
        <authorList>
            <person name="Whitman W."/>
        </authorList>
    </citation>
    <scope>NUCLEOTIDE SEQUENCE [LARGE SCALE GENOMIC DNA]</scope>
    <source>
        <strain evidence="2 3">CGMCC 1.7002</strain>
    </source>
</reference>
<sequence>MKLIFTKLAAFGLIAALSAPTHANAADWIESVSIQKNGIDIIPIEVRSNGTEYTSVKTNSHRFIFKLRARAKSGKRIVAAALGTLHATDYFESQGANEWIKRFGGRDVANGTLRTWQLGYEPNIPVSKLHWVGKDPVAQCNALLAQKRQQGSSRFSILNKKQMTTAYAYFKLDAVAARTLKAKNNSWNINSSTQQAASMNYQVQVTCLPSSTASNKISN</sequence>
<evidence type="ECO:0000313" key="3">
    <source>
        <dbReference type="Proteomes" id="UP000295391"/>
    </source>
</evidence>